<dbReference type="VEuPathDB" id="FungiDB:MGL_0179"/>
<dbReference type="OrthoDB" id="2119945at2759"/>
<feature type="domain" description="Domain of unknown function at the cortex 1" evidence="1">
    <location>
        <begin position="3"/>
        <end position="151"/>
    </location>
</feature>
<dbReference type="RefSeq" id="XP_001732404.1">
    <property type="nucleotide sequence ID" value="XM_001732352.1"/>
</dbReference>
<dbReference type="AlphaFoldDB" id="A8PS24"/>
<evidence type="ECO:0000313" key="2">
    <source>
        <dbReference type="EMBL" id="EDP45190.1"/>
    </source>
</evidence>
<sequence>MPRLEVKVGPDRFNMEPCRLNDTKHPHEIDTEHFCGRVLVRVLDAPGARVGEPGREYFQDRTRRFCIQIEGRFKKYWTGDDILFGSDFDMFVPFPRAPFNAGMRVARMIDPCTFYEEHPPSGRPYIMSPYAACMNTFCAWPSPDRLGDAVVVSNDHGDIPSYAADHGNDGDIVPVERIDYSHSHDAEKKSSSRWFPSILGSHKDERVTNSYWRFLGLSDDPAVQAYIRQHPPSRPGSADIRVQRSNTTIPIAPAAAMAVPTPVVAPVPSLAPAPSLQRPIPIMANPMPRRLQQGIDTHTMTALGSSKKPNVVLTRLHLDRPDTPDLPVFLSSNLSLSSTDTFGSPGMTQSPVQQSPIPMRPGTAQMLERRYMTPSPASSLHQNSSLNEKLGPWRFSDPSSDMVEDNAFIFKTESVSVPKRRKYFSDEAHRKSFVYHPDIVYGASFFTNLFDFNTFDLNIGPVHINVHPFFQQMPIRYTLRSKTNEELVFCTISFQLVD</sequence>
<dbReference type="Pfam" id="PF08588">
    <property type="entry name" value="Duc1"/>
    <property type="match status" value="2"/>
</dbReference>
<evidence type="ECO:0000259" key="1">
    <source>
        <dbReference type="Pfam" id="PF08588"/>
    </source>
</evidence>
<dbReference type="InParanoid" id="A8PS24"/>
<dbReference type="InterPro" id="IPR013897">
    <property type="entry name" value="Duc1"/>
</dbReference>
<evidence type="ECO:0000313" key="3">
    <source>
        <dbReference type="Proteomes" id="UP000008837"/>
    </source>
</evidence>
<feature type="domain" description="Domain of unknown function at the cortex 1" evidence="1">
    <location>
        <begin position="345"/>
        <end position="497"/>
    </location>
</feature>
<dbReference type="OMA" id="APFNAGM"/>
<name>A8PS24_MALGO</name>
<dbReference type="Proteomes" id="UP000008837">
    <property type="component" value="Unassembled WGS sequence"/>
</dbReference>
<dbReference type="GeneID" id="5856710"/>
<dbReference type="KEGG" id="mgl:MGL_0179"/>
<reference evidence="2 3" key="1">
    <citation type="journal article" date="2007" name="Proc. Natl. Acad. Sci. U.S.A.">
        <title>Dandruff-associated Malassezia genomes reveal convergent and divergent virulence traits shared with plant and human fungal pathogens.</title>
        <authorList>
            <person name="Xu J."/>
            <person name="Saunders C.W."/>
            <person name="Hu P."/>
            <person name="Grant R.A."/>
            <person name="Boekhout T."/>
            <person name="Kuramae E.E."/>
            <person name="Kronstad J.W."/>
            <person name="Deangelis Y.M."/>
            <person name="Reeder N.L."/>
            <person name="Johnstone K.R."/>
            <person name="Leland M."/>
            <person name="Fieno A.M."/>
            <person name="Begley W.M."/>
            <person name="Sun Y."/>
            <person name="Lacey M.P."/>
            <person name="Chaudhary T."/>
            <person name="Keough T."/>
            <person name="Chu L."/>
            <person name="Sears R."/>
            <person name="Yuan B."/>
            <person name="Dawson T.L.Jr."/>
        </authorList>
    </citation>
    <scope>NUCLEOTIDE SEQUENCE [LARGE SCALE GENOMIC DNA]</scope>
    <source>
        <strain evidence="3">ATCC MYA-4612 / CBS 7966</strain>
    </source>
</reference>
<accession>A8PS24</accession>
<gene>
    <name evidence="2" type="ORF">MGL_0179</name>
</gene>
<comment type="caution">
    <text evidence="2">The sequence shown here is derived from an EMBL/GenBank/DDBJ whole genome shotgun (WGS) entry which is preliminary data.</text>
</comment>
<protein>
    <recommendedName>
        <fullName evidence="1">Domain of unknown function at the cortex 1 domain-containing protein</fullName>
    </recommendedName>
</protein>
<proteinExistence type="predicted"/>
<dbReference type="PANTHER" id="PTHR34826">
    <property type="entry name" value="UPF0590 PROTEIN C409.17C"/>
    <property type="match status" value="1"/>
</dbReference>
<dbReference type="FunCoup" id="A8PS24">
    <property type="interactions" value="1"/>
</dbReference>
<keyword evidence="3" id="KW-1185">Reference proteome</keyword>
<organism evidence="2 3">
    <name type="scientific">Malassezia globosa (strain ATCC MYA-4612 / CBS 7966)</name>
    <name type="common">Dandruff-associated fungus</name>
    <dbReference type="NCBI Taxonomy" id="425265"/>
    <lineage>
        <taxon>Eukaryota</taxon>
        <taxon>Fungi</taxon>
        <taxon>Dikarya</taxon>
        <taxon>Basidiomycota</taxon>
        <taxon>Ustilaginomycotina</taxon>
        <taxon>Malasseziomycetes</taxon>
        <taxon>Malasseziales</taxon>
        <taxon>Malasseziaceae</taxon>
        <taxon>Malassezia</taxon>
    </lineage>
</organism>
<dbReference type="EMBL" id="AAYY01000001">
    <property type="protein sequence ID" value="EDP45190.1"/>
    <property type="molecule type" value="Genomic_DNA"/>
</dbReference>
<dbReference type="PANTHER" id="PTHR34826:SF1">
    <property type="entry name" value="UPF0590 PROTEIN C594.01"/>
    <property type="match status" value="1"/>
</dbReference>